<dbReference type="OrthoDB" id="3226781at2"/>
<organism evidence="3 4">
    <name type="scientific">Acrocarpospora pleiomorpha</name>
    <dbReference type="NCBI Taxonomy" id="90975"/>
    <lineage>
        <taxon>Bacteria</taxon>
        <taxon>Bacillati</taxon>
        <taxon>Actinomycetota</taxon>
        <taxon>Actinomycetes</taxon>
        <taxon>Streptosporangiales</taxon>
        <taxon>Streptosporangiaceae</taxon>
        <taxon>Acrocarpospora</taxon>
    </lineage>
</organism>
<reference evidence="3 4" key="1">
    <citation type="submission" date="2019-10" db="EMBL/GenBank/DDBJ databases">
        <title>Whole genome shotgun sequence of Acrocarpospora pleiomorpha NBRC 16267.</title>
        <authorList>
            <person name="Ichikawa N."/>
            <person name="Kimura A."/>
            <person name="Kitahashi Y."/>
            <person name="Komaki H."/>
            <person name="Oguchi A."/>
        </authorList>
    </citation>
    <scope>NUCLEOTIDE SEQUENCE [LARGE SCALE GENOMIC DNA]</scope>
    <source>
        <strain evidence="3 4">NBRC 16267</strain>
    </source>
</reference>
<feature type="domain" description="GerMN" evidence="2">
    <location>
        <begin position="212"/>
        <end position="302"/>
    </location>
</feature>
<accession>A0A5M3XQS5</accession>
<name>A0A5M3XQS5_9ACTN</name>
<dbReference type="SUPFAM" id="SSF69322">
    <property type="entry name" value="Tricorn protease domain 2"/>
    <property type="match status" value="1"/>
</dbReference>
<proteinExistence type="predicted"/>
<dbReference type="InterPro" id="IPR018910">
    <property type="entry name" value="LpqB_C"/>
</dbReference>
<evidence type="ECO:0000259" key="2">
    <source>
        <dbReference type="SMART" id="SM00909"/>
    </source>
</evidence>
<protein>
    <submittedName>
        <fullName evidence="3">Lipoprotein LpqB</fullName>
    </submittedName>
</protein>
<dbReference type="Pfam" id="PF10647">
    <property type="entry name" value="Gmad1"/>
    <property type="match status" value="1"/>
</dbReference>
<dbReference type="EMBL" id="BLAF01000041">
    <property type="protein sequence ID" value="GES23382.1"/>
    <property type="molecule type" value="Genomic_DNA"/>
</dbReference>
<keyword evidence="3" id="KW-0449">Lipoprotein</keyword>
<evidence type="ECO:0000313" key="4">
    <source>
        <dbReference type="Proteomes" id="UP000377595"/>
    </source>
</evidence>
<dbReference type="Pfam" id="PF25976">
    <property type="entry name" value="LpqB_N"/>
    <property type="match status" value="1"/>
</dbReference>
<sequence length="584" mass="62564">MSTRRYLAGLVALGALSACTIVPSSGNPTTVEKEDGGSDPLSQPYVRVIATAPKPDATPVEIVQGFQAAMAGFDDTSRAIARTYLTPETQATWNPAKANTIICDCKFTPAEMPDQDATEYAVPITGKQIATIDPEGRYLPAADSENNAWDPISLVKLNGQWRISAAPAALLLRPDDLSRAYRTVTLYYPDLAGQGLVSDRVRLAIDPVRGFPESLIERLLLGPSKPLSEGVRNAFPPGTELRDIRVEDNAVVMDFSAQLAELAASPESLRAMKAQLAWTFTAVAPQMPIVVTINGEPFPGGTLRFQRGDFGEFDPSVLAKEPPGYYVLDGTLVKESKSNEPPTQVLGAAGEPNQAFDHPAMAELPAGRVAALRPEPGIWVADLAEGSQWQRWISGQGKLTPPSWDRYGEVWSVEKTGPDDVLGSRVWRGVNGQAIPVTAPALETANVKAFRVARDGVRVAVIADHGGGEQVDIGIIVRMGDYRVGGLETLIPPEPGRTILDIAWQDDGTVLVLTKAKQQSLLVYSISGGDAPDTPTMDNRINSVTAAPGAILAADENGALRRWDGTRWNAPVKSGVTYVLYPLG</sequence>
<dbReference type="RefSeq" id="WP_155348290.1">
    <property type="nucleotide sequence ID" value="NZ_BAAAHM010000006.1"/>
</dbReference>
<dbReference type="Pfam" id="PF10646">
    <property type="entry name" value="Germane"/>
    <property type="match status" value="1"/>
</dbReference>
<dbReference type="InterPro" id="IPR019606">
    <property type="entry name" value="GerMN"/>
</dbReference>
<evidence type="ECO:0000313" key="3">
    <source>
        <dbReference type="EMBL" id="GES23382.1"/>
    </source>
</evidence>
<dbReference type="PROSITE" id="PS51257">
    <property type="entry name" value="PROKAR_LIPOPROTEIN"/>
    <property type="match status" value="1"/>
</dbReference>
<evidence type="ECO:0000256" key="1">
    <source>
        <dbReference type="SAM" id="SignalP"/>
    </source>
</evidence>
<dbReference type="SMART" id="SM00909">
    <property type="entry name" value="Germane"/>
    <property type="match status" value="1"/>
</dbReference>
<keyword evidence="4" id="KW-1185">Reference proteome</keyword>
<gene>
    <name evidence="3" type="primary">lpqB</name>
    <name evidence="3" type="ORF">Aple_062810</name>
</gene>
<feature type="chain" id="PRO_5039231338" evidence="1">
    <location>
        <begin position="21"/>
        <end position="584"/>
    </location>
</feature>
<dbReference type="Proteomes" id="UP000377595">
    <property type="component" value="Unassembled WGS sequence"/>
</dbReference>
<keyword evidence="1" id="KW-0732">Signal</keyword>
<dbReference type="AlphaFoldDB" id="A0A5M3XQS5"/>
<feature type="signal peptide" evidence="1">
    <location>
        <begin position="1"/>
        <end position="20"/>
    </location>
</feature>
<dbReference type="InterPro" id="IPR059026">
    <property type="entry name" value="LpqB_N"/>
</dbReference>
<comment type="caution">
    <text evidence="3">The sequence shown here is derived from an EMBL/GenBank/DDBJ whole genome shotgun (WGS) entry which is preliminary data.</text>
</comment>